<evidence type="ECO:0000313" key="2">
    <source>
        <dbReference type="EMBL" id="XBH15389.1"/>
    </source>
</evidence>
<proteinExistence type="predicted"/>
<sequence length="78" mass="8328">MVAAFLFVFGGHFLQLFFGAGRIFAEMECMAVAAVIGLVAALLKGAADRVEDPHFNETVVLALGNVQDAHPPKEPSQQ</sequence>
<gene>
    <name evidence="2" type="ORF">P8935_12495</name>
</gene>
<dbReference type="AlphaFoldDB" id="A0AAU7DCI6"/>
<protein>
    <submittedName>
        <fullName evidence="2">Uncharacterized protein</fullName>
    </submittedName>
</protein>
<dbReference type="EMBL" id="CP121196">
    <property type="protein sequence ID" value="XBH15389.1"/>
    <property type="molecule type" value="Genomic_DNA"/>
</dbReference>
<evidence type="ECO:0000256" key="1">
    <source>
        <dbReference type="SAM" id="Phobius"/>
    </source>
</evidence>
<keyword evidence="1" id="KW-1133">Transmembrane helix</keyword>
<keyword evidence="1" id="KW-0472">Membrane</keyword>
<dbReference type="RefSeq" id="WP_348260621.1">
    <property type="nucleotide sequence ID" value="NZ_CP121196.1"/>
</dbReference>
<keyword evidence="1" id="KW-0812">Transmembrane</keyword>
<reference evidence="2" key="1">
    <citation type="submission" date="2023-03" db="EMBL/GenBank/DDBJ databases">
        <title>Edaphobacter sp.</title>
        <authorList>
            <person name="Huber K.J."/>
            <person name="Papendorf J."/>
            <person name="Pilke C."/>
            <person name="Bunk B."/>
            <person name="Sproeer C."/>
            <person name="Pester M."/>
        </authorList>
    </citation>
    <scope>NUCLEOTIDE SEQUENCE</scope>
    <source>
        <strain evidence="2">DSM 110680</strain>
    </source>
</reference>
<accession>A0AAU7DCI6</accession>
<name>A0AAU7DCI6_9BACT</name>
<organism evidence="2">
    <name type="scientific">Telmatobacter sp. DSM 110680</name>
    <dbReference type="NCBI Taxonomy" id="3036704"/>
    <lineage>
        <taxon>Bacteria</taxon>
        <taxon>Pseudomonadati</taxon>
        <taxon>Acidobacteriota</taxon>
        <taxon>Terriglobia</taxon>
        <taxon>Terriglobales</taxon>
        <taxon>Acidobacteriaceae</taxon>
        <taxon>Telmatobacter</taxon>
    </lineage>
</organism>
<feature type="transmembrane region" description="Helical" evidence="1">
    <location>
        <begin position="29"/>
        <end position="47"/>
    </location>
</feature>